<evidence type="ECO:0000313" key="2">
    <source>
        <dbReference type="EMBL" id="MSV25569.1"/>
    </source>
</evidence>
<reference evidence="2 3" key="1">
    <citation type="submission" date="2019-08" db="EMBL/GenBank/DDBJ databases">
        <title>In-depth cultivation of the pig gut microbiome towards novel bacterial diversity and tailored functional studies.</title>
        <authorList>
            <person name="Wylensek D."/>
            <person name="Hitch T.C.A."/>
            <person name="Clavel T."/>
        </authorList>
    </citation>
    <scope>NUCLEOTIDE SEQUENCE [LARGE SCALE GENOMIC DNA]</scope>
    <source>
        <strain evidence="3">WCA-380-WT-3B3</strain>
    </source>
</reference>
<dbReference type="InterPro" id="IPR009875">
    <property type="entry name" value="PilZ_domain"/>
</dbReference>
<dbReference type="Pfam" id="PF07238">
    <property type="entry name" value="PilZ"/>
    <property type="match status" value="1"/>
</dbReference>
<protein>
    <submittedName>
        <fullName evidence="2">PilZ domain-containing protein</fullName>
    </submittedName>
</protein>
<dbReference type="Proteomes" id="UP000430222">
    <property type="component" value="Unassembled WGS sequence"/>
</dbReference>
<name>A0A6I2UYQ8_9FIRM</name>
<sequence length="242" mass="26421">MTMESVAPEQVLKQGQPISITARSGCCTLKLCGTIRGLSHQALTVSLAVSDREFLLVPSAGADADCAIIGNGCVYHFASTARSASALPLKIWYLERPPVVYRVQQRRFVRVPLALPMQVRLPGAHGSLHNPADTMLVDISGGGLCFASASEVPPGSRIALDIPDLPLYGPLQTTALVRRCTAVAIQSGTVFHVGASLEDSLTIRQQDKLIQSIFRMQRDYLEKGLRIPNIHHIPARKFRRFR</sequence>
<gene>
    <name evidence="2" type="ORF">FYJ78_10420</name>
</gene>
<dbReference type="Gene3D" id="2.40.10.220">
    <property type="entry name" value="predicted glycosyltransferase like domains"/>
    <property type="match status" value="1"/>
</dbReference>
<evidence type="ECO:0000313" key="3">
    <source>
        <dbReference type="Proteomes" id="UP000430222"/>
    </source>
</evidence>
<dbReference type="RefSeq" id="WP_154621327.1">
    <property type="nucleotide sequence ID" value="NZ_VUNL01000012.1"/>
</dbReference>
<dbReference type="EMBL" id="VUNL01000012">
    <property type="protein sequence ID" value="MSV25569.1"/>
    <property type="molecule type" value="Genomic_DNA"/>
</dbReference>
<keyword evidence="3" id="KW-1185">Reference proteome</keyword>
<feature type="domain" description="PilZ" evidence="1">
    <location>
        <begin position="104"/>
        <end position="214"/>
    </location>
</feature>
<accession>A0A6I2UYQ8</accession>
<dbReference type="GO" id="GO:0035438">
    <property type="term" value="F:cyclic-di-GMP binding"/>
    <property type="evidence" value="ECO:0007669"/>
    <property type="project" value="InterPro"/>
</dbReference>
<comment type="caution">
    <text evidence="2">The sequence shown here is derived from an EMBL/GenBank/DDBJ whole genome shotgun (WGS) entry which is preliminary data.</text>
</comment>
<dbReference type="AlphaFoldDB" id="A0A6I2UYQ8"/>
<proteinExistence type="predicted"/>
<organism evidence="2 3">
    <name type="scientific">Selenomonas montiformis</name>
    <dbReference type="NCBI Taxonomy" id="2652285"/>
    <lineage>
        <taxon>Bacteria</taxon>
        <taxon>Bacillati</taxon>
        <taxon>Bacillota</taxon>
        <taxon>Negativicutes</taxon>
        <taxon>Selenomonadales</taxon>
        <taxon>Selenomonadaceae</taxon>
        <taxon>Selenomonas</taxon>
    </lineage>
</organism>
<evidence type="ECO:0000259" key="1">
    <source>
        <dbReference type="Pfam" id="PF07238"/>
    </source>
</evidence>